<protein>
    <submittedName>
        <fullName evidence="2">Retrovirus-related Pol polyprotein from transposon 17.6</fullName>
    </submittedName>
</protein>
<accession>A0A151TDX5</accession>
<dbReference type="InterPro" id="IPR000477">
    <property type="entry name" value="RT_dom"/>
</dbReference>
<dbReference type="AlphaFoldDB" id="A0A151TDX5"/>
<feature type="domain" description="Reverse transcriptase" evidence="1">
    <location>
        <begin position="12"/>
        <end position="72"/>
    </location>
</feature>
<organism evidence="2 3">
    <name type="scientific">Cajanus cajan</name>
    <name type="common">Pigeon pea</name>
    <name type="synonym">Cajanus indicus</name>
    <dbReference type="NCBI Taxonomy" id="3821"/>
    <lineage>
        <taxon>Eukaryota</taxon>
        <taxon>Viridiplantae</taxon>
        <taxon>Streptophyta</taxon>
        <taxon>Embryophyta</taxon>
        <taxon>Tracheophyta</taxon>
        <taxon>Spermatophyta</taxon>
        <taxon>Magnoliopsida</taxon>
        <taxon>eudicotyledons</taxon>
        <taxon>Gunneridae</taxon>
        <taxon>Pentapetalae</taxon>
        <taxon>rosids</taxon>
        <taxon>fabids</taxon>
        <taxon>Fabales</taxon>
        <taxon>Fabaceae</taxon>
        <taxon>Papilionoideae</taxon>
        <taxon>50 kb inversion clade</taxon>
        <taxon>NPAAA clade</taxon>
        <taxon>indigoferoid/millettioid clade</taxon>
        <taxon>Phaseoleae</taxon>
        <taxon>Cajanus</taxon>
    </lineage>
</organism>
<dbReference type="InterPro" id="IPR043502">
    <property type="entry name" value="DNA/RNA_pol_sf"/>
</dbReference>
<dbReference type="EMBL" id="CM003608">
    <property type="protein sequence ID" value="KYP65251.1"/>
    <property type="molecule type" value="Genomic_DNA"/>
</dbReference>
<dbReference type="InterPro" id="IPR053134">
    <property type="entry name" value="RNA-dir_DNA_polymerase"/>
</dbReference>
<gene>
    <name evidence="2" type="ORF">KK1_011483</name>
</gene>
<name>A0A151TDX5_CAJCA</name>
<reference evidence="2 3" key="1">
    <citation type="journal article" date="2012" name="Nat. Biotechnol.">
        <title>Draft genome sequence of pigeonpea (Cajanus cajan), an orphan legume crop of resource-poor farmers.</title>
        <authorList>
            <person name="Varshney R.K."/>
            <person name="Chen W."/>
            <person name="Li Y."/>
            <person name="Bharti A.K."/>
            <person name="Saxena R.K."/>
            <person name="Schlueter J.A."/>
            <person name="Donoghue M.T."/>
            <person name="Azam S."/>
            <person name="Fan G."/>
            <person name="Whaley A.M."/>
            <person name="Farmer A.D."/>
            <person name="Sheridan J."/>
            <person name="Iwata A."/>
            <person name="Tuteja R."/>
            <person name="Penmetsa R.V."/>
            <person name="Wu W."/>
            <person name="Upadhyaya H.D."/>
            <person name="Yang S.P."/>
            <person name="Shah T."/>
            <person name="Saxena K.B."/>
            <person name="Michael T."/>
            <person name="McCombie W.R."/>
            <person name="Yang B."/>
            <person name="Zhang G."/>
            <person name="Yang H."/>
            <person name="Wang J."/>
            <person name="Spillane C."/>
            <person name="Cook D.R."/>
            <person name="May G.D."/>
            <person name="Xu X."/>
            <person name="Jackson S.A."/>
        </authorList>
    </citation>
    <scope>NUCLEOTIDE SEQUENCE [LARGE SCALE GENOMIC DNA]</scope>
    <source>
        <strain evidence="3">cv. Asha</strain>
    </source>
</reference>
<dbReference type="PANTHER" id="PTHR24559">
    <property type="entry name" value="TRANSPOSON TY3-I GAG-POL POLYPROTEIN"/>
    <property type="match status" value="1"/>
</dbReference>
<evidence type="ECO:0000313" key="3">
    <source>
        <dbReference type="Proteomes" id="UP000075243"/>
    </source>
</evidence>
<proteinExistence type="predicted"/>
<sequence length="72" mass="8569">MPTVYELLDELFSVKSFSKLELRSGFQQILVNPIDVHKITFKTHLRHYEWLVMPFCLTNAPTTFQYLMSQVF</sequence>
<evidence type="ECO:0000259" key="1">
    <source>
        <dbReference type="Pfam" id="PF00078"/>
    </source>
</evidence>
<dbReference type="Gene3D" id="3.10.10.10">
    <property type="entry name" value="HIV Type 1 Reverse Transcriptase, subunit A, domain 1"/>
    <property type="match status" value="1"/>
</dbReference>
<keyword evidence="3" id="KW-1185">Reference proteome</keyword>
<dbReference type="Proteomes" id="UP000075243">
    <property type="component" value="Chromosome 6"/>
</dbReference>
<dbReference type="Pfam" id="PF00078">
    <property type="entry name" value="RVT_1"/>
    <property type="match status" value="1"/>
</dbReference>
<evidence type="ECO:0000313" key="2">
    <source>
        <dbReference type="EMBL" id="KYP65251.1"/>
    </source>
</evidence>
<dbReference type="Gene3D" id="3.30.70.270">
    <property type="match status" value="1"/>
</dbReference>
<dbReference type="Gramene" id="C.cajan_11156.t">
    <property type="protein sequence ID" value="C.cajan_11156.t.cds1"/>
    <property type="gene ID" value="C.cajan_11156"/>
</dbReference>
<dbReference type="InterPro" id="IPR043128">
    <property type="entry name" value="Rev_trsase/Diguanyl_cyclase"/>
</dbReference>
<dbReference type="PANTHER" id="PTHR24559:SF444">
    <property type="entry name" value="REVERSE TRANSCRIPTASE DOMAIN-CONTAINING PROTEIN"/>
    <property type="match status" value="1"/>
</dbReference>
<dbReference type="SUPFAM" id="SSF56672">
    <property type="entry name" value="DNA/RNA polymerases"/>
    <property type="match status" value="1"/>
</dbReference>